<dbReference type="EMBL" id="BPLR01003536">
    <property type="protein sequence ID" value="GIX85663.1"/>
    <property type="molecule type" value="Genomic_DNA"/>
</dbReference>
<feature type="region of interest" description="Disordered" evidence="1">
    <location>
        <begin position="49"/>
        <end position="73"/>
    </location>
</feature>
<feature type="region of interest" description="Disordered" evidence="1">
    <location>
        <begin position="1"/>
        <end position="33"/>
    </location>
</feature>
<evidence type="ECO:0000313" key="3">
    <source>
        <dbReference type="Proteomes" id="UP001054945"/>
    </source>
</evidence>
<accession>A0AAV4NLW4</accession>
<reference evidence="2 3" key="1">
    <citation type="submission" date="2021-06" db="EMBL/GenBank/DDBJ databases">
        <title>Caerostris extrusa draft genome.</title>
        <authorList>
            <person name="Kono N."/>
            <person name="Arakawa K."/>
        </authorList>
    </citation>
    <scope>NUCLEOTIDE SEQUENCE [LARGE SCALE GENOMIC DNA]</scope>
</reference>
<evidence type="ECO:0000256" key="1">
    <source>
        <dbReference type="SAM" id="MobiDB-lite"/>
    </source>
</evidence>
<keyword evidence="3" id="KW-1185">Reference proteome</keyword>
<protein>
    <submittedName>
        <fullName evidence="2">Uncharacterized protein</fullName>
    </submittedName>
</protein>
<sequence>MPVNKQYQCPAGYSVPTVTPEPGNQSPPESFSLVSDYGNLTRKASRCAGDSLNSRKNSSADQLPHCHPALPAR</sequence>
<organism evidence="2 3">
    <name type="scientific">Caerostris extrusa</name>
    <name type="common">Bark spider</name>
    <name type="synonym">Caerostris bankana</name>
    <dbReference type="NCBI Taxonomy" id="172846"/>
    <lineage>
        <taxon>Eukaryota</taxon>
        <taxon>Metazoa</taxon>
        <taxon>Ecdysozoa</taxon>
        <taxon>Arthropoda</taxon>
        <taxon>Chelicerata</taxon>
        <taxon>Arachnida</taxon>
        <taxon>Araneae</taxon>
        <taxon>Araneomorphae</taxon>
        <taxon>Entelegynae</taxon>
        <taxon>Araneoidea</taxon>
        <taxon>Araneidae</taxon>
        <taxon>Caerostris</taxon>
    </lineage>
</organism>
<gene>
    <name evidence="2" type="ORF">CEXT_460541</name>
</gene>
<dbReference type="Proteomes" id="UP001054945">
    <property type="component" value="Unassembled WGS sequence"/>
</dbReference>
<proteinExistence type="predicted"/>
<evidence type="ECO:0000313" key="2">
    <source>
        <dbReference type="EMBL" id="GIX85663.1"/>
    </source>
</evidence>
<dbReference type="AlphaFoldDB" id="A0AAV4NLW4"/>
<feature type="compositionally biased region" description="Polar residues" evidence="1">
    <location>
        <begin position="51"/>
        <end position="61"/>
    </location>
</feature>
<name>A0AAV4NLW4_CAEEX</name>
<feature type="compositionally biased region" description="Polar residues" evidence="1">
    <location>
        <begin position="22"/>
        <end position="33"/>
    </location>
</feature>
<comment type="caution">
    <text evidence="2">The sequence shown here is derived from an EMBL/GenBank/DDBJ whole genome shotgun (WGS) entry which is preliminary data.</text>
</comment>